<dbReference type="InterPro" id="IPR056362">
    <property type="entry name" value="AtuA-like_ferredoxin_dom"/>
</dbReference>
<dbReference type="HOGENOM" id="CLU_012617_0_1_1"/>
<protein>
    <recommendedName>
        <fullName evidence="5">DUF1446-domain-containing protein</fullName>
    </recommendedName>
</protein>
<feature type="domain" description="Acyclic terpene utilisation N-terminal" evidence="1">
    <location>
        <begin position="10"/>
        <end position="447"/>
    </location>
</feature>
<evidence type="ECO:0000313" key="3">
    <source>
        <dbReference type="EMBL" id="EME41925.1"/>
    </source>
</evidence>
<accession>N1PK34</accession>
<evidence type="ECO:0000313" key="4">
    <source>
        <dbReference type="Proteomes" id="UP000016933"/>
    </source>
</evidence>
<reference evidence="3 4" key="2">
    <citation type="journal article" date="2012" name="PLoS Pathog.">
        <title>Diverse lifestyles and strategies of plant pathogenesis encoded in the genomes of eighteen Dothideomycetes fungi.</title>
        <authorList>
            <person name="Ohm R.A."/>
            <person name="Feau N."/>
            <person name="Henrissat B."/>
            <person name="Schoch C.L."/>
            <person name="Horwitz B.A."/>
            <person name="Barry K.W."/>
            <person name="Condon B.J."/>
            <person name="Copeland A.C."/>
            <person name="Dhillon B."/>
            <person name="Glaser F."/>
            <person name="Hesse C.N."/>
            <person name="Kosti I."/>
            <person name="LaButti K."/>
            <person name="Lindquist E.A."/>
            <person name="Lucas S."/>
            <person name="Salamov A.A."/>
            <person name="Bradshaw R.E."/>
            <person name="Ciuffetti L."/>
            <person name="Hamelin R.C."/>
            <person name="Kema G.H.J."/>
            <person name="Lawrence C."/>
            <person name="Scott J.A."/>
            <person name="Spatafora J.W."/>
            <person name="Turgeon B.G."/>
            <person name="de Wit P.J.G.M."/>
            <person name="Zhong S."/>
            <person name="Goodwin S.B."/>
            <person name="Grigoriev I.V."/>
        </authorList>
    </citation>
    <scope>NUCLEOTIDE SEQUENCE [LARGE SCALE GENOMIC DNA]</scope>
    <source>
        <strain evidence="4">NZE10 / CBS 128990</strain>
    </source>
</reference>
<evidence type="ECO:0000259" key="1">
    <source>
        <dbReference type="Pfam" id="PF07287"/>
    </source>
</evidence>
<dbReference type="OMA" id="MASINTQ"/>
<dbReference type="OrthoDB" id="10265871at2759"/>
<keyword evidence="4" id="KW-1185">Reference proteome</keyword>
<evidence type="ECO:0008006" key="5">
    <source>
        <dbReference type="Google" id="ProtNLM"/>
    </source>
</evidence>
<dbReference type="eggNOG" id="ENOG502QS8D">
    <property type="taxonomic scope" value="Eukaryota"/>
</dbReference>
<sequence>MENSSHKRPVRIMNISGSPVDRREALQNAVNSTEPIDVLVGDWMSEVNMPVRAYAVATQGDQAIGYEPSFLDALEPALAGLAERGIKLAANAGCVATKALFDKVVQMVDAQGLGHKLKVAWIEGDDVTSTVKGMDPEEQLSVCTGQKLSDWPYEPIFAQCYLGGWGIATAFEADADIVLCGRVADASPIVGAAAWWHSWQRTDYDCLARALIAGHLIECSTYVTGGNFTGFKSLDWTKIHDLGFPIAEIAGDGDVIITKPQGSGGLVSVETCKEQLLYEIQGTYYLNSDVTAVIDQVSFAEIGPDRIRLSGITGLPPPPTTKAGITAHGGYRTEINWAVVGLDIEEKRAMYEAQLRHRLGEARIEKLSCLDLTVYGSVASNPRSQNAATVDMRLTAQAREMDALSDENFNIPAFSVIMQTYPAATYTNKGSGAKEFQEYFPTLIPQPPQTIHFSTNQQESINVPPPQETLPQPLAQPSYDITSPIPLSTFGPTTKAPLGRIIYGRAGDKGSNCNVGFFPKHEAVWPWLRSLLTIDTFKDLLGDDYHGQVIDRMEFPGIWAVHFLLHDWLDRGVTANATYDILGKFVAEYIRCKVVDVPMRFLEMGTI</sequence>
<dbReference type="AlphaFoldDB" id="N1PK34"/>
<dbReference type="Pfam" id="PF23544">
    <property type="entry name" value="AtuA_ferredoxin"/>
    <property type="match status" value="1"/>
</dbReference>
<name>N1PK34_DOTSN</name>
<dbReference type="PANTHER" id="PTHR47585">
    <property type="match status" value="1"/>
</dbReference>
<organism evidence="3 4">
    <name type="scientific">Dothistroma septosporum (strain NZE10 / CBS 128990)</name>
    <name type="common">Red band needle blight fungus</name>
    <name type="synonym">Mycosphaerella pini</name>
    <dbReference type="NCBI Taxonomy" id="675120"/>
    <lineage>
        <taxon>Eukaryota</taxon>
        <taxon>Fungi</taxon>
        <taxon>Dikarya</taxon>
        <taxon>Ascomycota</taxon>
        <taxon>Pezizomycotina</taxon>
        <taxon>Dothideomycetes</taxon>
        <taxon>Dothideomycetidae</taxon>
        <taxon>Mycosphaerellales</taxon>
        <taxon>Mycosphaerellaceae</taxon>
        <taxon>Dothistroma</taxon>
    </lineage>
</organism>
<evidence type="ECO:0000259" key="2">
    <source>
        <dbReference type="Pfam" id="PF23544"/>
    </source>
</evidence>
<dbReference type="Pfam" id="PF07287">
    <property type="entry name" value="AtuA"/>
    <property type="match status" value="1"/>
</dbReference>
<dbReference type="PANTHER" id="PTHR47585:SF2">
    <property type="entry name" value="DUF1446 DOMAIN PROTEIN (AFU_ORTHOLOGUE AFUA_6G11420)"/>
    <property type="match status" value="1"/>
</dbReference>
<reference evidence="4" key="1">
    <citation type="journal article" date="2012" name="PLoS Genet.">
        <title>The genomes of the fungal plant pathogens Cladosporium fulvum and Dothistroma septosporum reveal adaptation to different hosts and lifestyles but also signatures of common ancestry.</title>
        <authorList>
            <person name="de Wit P.J.G.M."/>
            <person name="van der Burgt A."/>
            <person name="Oekmen B."/>
            <person name="Stergiopoulos I."/>
            <person name="Abd-Elsalam K.A."/>
            <person name="Aerts A.L."/>
            <person name="Bahkali A.H."/>
            <person name="Beenen H.G."/>
            <person name="Chettri P."/>
            <person name="Cox M.P."/>
            <person name="Datema E."/>
            <person name="de Vries R.P."/>
            <person name="Dhillon B."/>
            <person name="Ganley A.R."/>
            <person name="Griffiths S.A."/>
            <person name="Guo Y."/>
            <person name="Hamelin R.C."/>
            <person name="Henrissat B."/>
            <person name="Kabir M.S."/>
            <person name="Jashni M.K."/>
            <person name="Kema G."/>
            <person name="Klaubauf S."/>
            <person name="Lapidus A."/>
            <person name="Levasseur A."/>
            <person name="Lindquist E."/>
            <person name="Mehrabi R."/>
            <person name="Ohm R.A."/>
            <person name="Owen T.J."/>
            <person name="Salamov A."/>
            <person name="Schwelm A."/>
            <person name="Schijlen E."/>
            <person name="Sun H."/>
            <person name="van den Burg H.A."/>
            <person name="van Ham R.C.H.J."/>
            <person name="Zhang S."/>
            <person name="Goodwin S.B."/>
            <person name="Grigoriev I.V."/>
            <person name="Collemare J."/>
            <person name="Bradshaw R.E."/>
        </authorList>
    </citation>
    <scope>NUCLEOTIDE SEQUENCE [LARGE SCALE GENOMIC DNA]</scope>
    <source>
        <strain evidence="4">NZE10 / CBS 128990</strain>
    </source>
</reference>
<gene>
    <name evidence="3" type="ORF">DOTSEDRAFT_82075</name>
</gene>
<feature type="domain" description="AtuA-like ferredoxin-fold" evidence="2">
    <location>
        <begin position="497"/>
        <end position="594"/>
    </location>
</feature>
<proteinExistence type="predicted"/>
<dbReference type="EMBL" id="KB446542">
    <property type="protein sequence ID" value="EME41925.1"/>
    <property type="molecule type" value="Genomic_DNA"/>
</dbReference>
<dbReference type="Proteomes" id="UP000016933">
    <property type="component" value="Unassembled WGS sequence"/>
</dbReference>
<dbReference type="InterPro" id="IPR010839">
    <property type="entry name" value="AtuA_N"/>
</dbReference>